<keyword evidence="1" id="KW-0812">Transmembrane</keyword>
<keyword evidence="1" id="KW-1133">Transmembrane helix</keyword>
<feature type="transmembrane region" description="Helical" evidence="1">
    <location>
        <begin position="79"/>
        <end position="98"/>
    </location>
</feature>
<comment type="caution">
    <text evidence="2">The sequence shown here is derived from an EMBL/GenBank/DDBJ whole genome shotgun (WGS) entry which is preliminary data.</text>
</comment>
<feature type="transmembrane region" description="Helical" evidence="1">
    <location>
        <begin position="17"/>
        <end position="38"/>
    </location>
</feature>
<reference evidence="2 3" key="1">
    <citation type="journal article" date="2016" name="Nat. Commun.">
        <title>Thousands of microbial genomes shed light on interconnected biogeochemical processes in an aquifer system.</title>
        <authorList>
            <person name="Anantharaman K."/>
            <person name="Brown C.T."/>
            <person name="Hug L.A."/>
            <person name="Sharon I."/>
            <person name="Castelle C.J."/>
            <person name="Probst A.J."/>
            <person name="Thomas B.C."/>
            <person name="Singh A."/>
            <person name="Wilkins M.J."/>
            <person name="Karaoz U."/>
            <person name="Brodie E.L."/>
            <person name="Williams K.H."/>
            <person name="Hubbard S.S."/>
            <person name="Banfield J.F."/>
        </authorList>
    </citation>
    <scope>NUCLEOTIDE SEQUENCE [LARGE SCALE GENOMIC DNA]</scope>
</reference>
<accession>A0A1F6W2N4</accession>
<dbReference type="Proteomes" id="UP000179275">
    <property type="component" value="Unassembled WGS sequence"/>
</dbReference>
<evidence type="ECO:0000313" key="3">
    <source>
        <dbReference type="Proteomes" id="UP000179275"/>
    </source>
</evidence>
<evidence type="ECO:0000313" key="2">
    <source>
        <dbReference type="EMBL" id="OGI76167.1"/>
    </source>
</evidence>
<dbReference type="AlphaFoldDB" id="A0A1F6W2N4"/>
<name>A0A1F6W2N4_9BACT</name>
<gene>
    <name evidence="2" type="ORF">A3C67_02050</name>
</gene>
<sequence>MIIWWDIINMSLSKAKLFIGVSILLAFLSIGVFGLLQFNHVNHAAETPMINCPYAENGFSICENILNHINNWRQFSSAIFSPLLVLSLLLFGMVLYFFGKQNFLNQKRYFYKWKYYLDNKRPLTSFNRIIKWLALFENSPSFLHKA</sequence>
<dbReference type="EMBL" id="MFUG01000008">
    <property type="protein sequence ID" value="OGI76167.1"/>
    <property type="molecule type" value="Genomic_DNA"/>
</dbReference>
<evidence type="ECO:0000256" key="1">
    <source>
        <dbReference type="SAM" id="Phobius"/>
    </source>
</evidence>
<keyword evidence="1" id="KW-0472">Membrane</keyword>
<dbReference type="STRING" id="1801756.A3C67_02050"/>
<protein>
    <submittedName>
        <fullName evidence="2">Uncharacterized protein</fullName>
    </submittedName>
</protein>
<organism evidence="2 3">
    <name type="scientific">Candidatus Nomurabacteria bacterium RIFCSPHIGHO2_02_FULL_42_19</name>
    <dbReference type="NCBI Taxonomy" id="1801756"/>
    <lineage>
        <taxon>Bacteria</taxon>
        <taxon>Candidatus Nomuraibacteriota</taxon>
    </lineage>
</organism>
<proteinExistence type="predicted"/>